<evidence type="ECO:0000259" key="2">
    <source>
        <dbReference type="Pfam" id="PF01683"/>
    </source>
</evidence>
<organism evidence="3">
    <name type="scientific">Papilio xuthus</name>
    <name type="common">Asian swallowtail butterfly</name>
    <dbReference type="NCBI Taxonomy" id="66420"/>
    <lineage>
        <taxon>Eukaryota</taxon>
        <taxon>Metazoa</taxon>
        <taxon>Ecdysozoa</taxon>
        <taxon>Arthropoda</taxon>
        <taxon>Hexapoda</taxon>
        <taxon>Insecta</taxon>
        <taxon>Pterygota</taxon>
        <taxon>Neoptera</taxon>
        <taxon>Endopterygota</taxon>
        <taxon>Lepidoptera</taxon>
        <taxon>Glossata</taxon>
        <taxon>Ditrysia</taxon>
        <taxon>Papilionoidea</taxon>
        <taxon>Papilionidae</taxon>
        <taxon>Papilioninae</taxon>
        <taxon>Papilio</taxon>
    </lineage>
</organism>
<dbReference type="InterPro" id="IPR006149">
    <property type="entry name" value="EB_dom"/>
</dbReference>
<feature type="chain" id="PRO_5042550739" evidence="1">
    <location>
        <begin position="20"/>
        <end position="596"/>
    </location>
</feature>
<dbReference type="GeneID" id="106125986"/>
<sequence length="596" mass="65520">MEFWIILSVLGLLFQSGMSAIWSCREDSECSSLVGSVCRDGSCLCPAGQQSVLGGTVCAELAPYFFSTCVEDHQCFRLFNNYECRRNENATEGVCDCREGHHYLYGRCWKTSDFGETCSRNEECFGVIRDPYSMICNTTCVCADGYYLRQRGECRKRGLAVGDGCVVNEDCQFTNGACDVTTFRCYNINDVTNTEVFELQIDSFNNITDVPEQDGGLITCDADNRCSQPYECSPFGICICPLGYYIEGNSTCLAELASPSTEEQCAGLLAVVVDGICTCPPNFFFDRNMRDCIRVTRRFNESCVSDNNCHTFGAASRCGQPQDPWGLRTCECIPEYAVWDARREMCRLFAGLGETCEVDSDCLAGELEIQCVQNEIGQGYCTCPDGLQEVDGLCLTTGLELGDSCQVTAECTGAEHAVCESGLCVCGDGYQQDGNLCAPVIGGTCLLDVDCVIPDTTCQNNNGSQTCQCRDGFVQYDDQCWPESLTQGSACNVTAQCTSNLGEFSACMDNQCECMTTFHYKDGRCWPMTGLFESCSRSSECYLAEITDRVVCRNGLCQCSFEFPYSEQLNTCTSSGTRFAVSFATIAISLIYAIYN</sequence>
<dbReference type="AlphaFoldDB" id="A0AAJ6ZTN3"/>
<feature type="domain" description="EB" evidence="2">
    <location>
        <begin position="97"/>
        <end position="154"/>
    </location>
</feature>
<dbReference type="KEGG" id="pxu:106125986"/>
<dbReference type="Gene3D" id="2.90.20.10">
    <property type="entry name" value="Plasmodium vivax P25 domain"/>
    <property type="match status" value="1"/>
</dbReference>
<protein>
    <submittedName>
        <fullName evidence="3">Fibrillin-1-like</fullName>
    </submittedName>
</protein>
<dbReference type="Pfam" id="PF01683">
    <property type="entry name" value="EB"/>
    <property type="match status" value="3"/>
</dbReference>
<keyword evidence="1" id="KW-0732">Signal</keyword>
<accession>A0AAJ6ZTN3</accession>
<dbReference type="Proteomes" id="UP000694872">
    <property type="component" value="Unplaced"/>
</dbReference>
<reference evidence="3" key="1">
    <citation type="submission" date="2025-08" db="UniProtKB">
        <authorList>
            <consortium name="RefSeq"/>
        </authorList>
    </citation>
    <scope>IDENTIFICATION</scope>
</reference>
<dbReference type="RefSeq" id="XP_013178853.1">
    <property type="nucleotide sequence ID" value="XM_013323399.1"/>
</dbReference>
<feature type="domain" description="EB" evidence="2">
    <location>
        <begin position="383"/>
        <end position="437"/>
    </location>
</feature>
<name>A0AAJ6ZTN3_PAPXU</name>
<gene>
    <name evidence="3" type="primary">LOC106125986</name>
</gene>
<evidence type="ECO:0000256" key="1">
    <source>
        <dbReference type="SAM" id="SignalP"/>
    </source>
</evidence>
<feature type="domain" description="EB" evidence="2">
    <location>
        <begin position="469"/>
        <end position="525"/>
    </location>
</feature>
<proteinExistence type="predicted"/>
<feature type="signal peptide" evidence="1">
    <location>
        <begin position="1"/>
        <end position="19"/>
    </location>
</feature>
<evidence type="ECO:0000313" key="3">
    <source>
        <dbReference type="RefSeq" id="XP_013178853.1"/>
    </source>
</evidence>
<dbReference type="PANTHER" id="PTHR39069">
    <property type="entry name" value="ECDYSONE-INDUCIBLE GENE E1, ISOFORM A"/>
    <property type="match status" value="1"/>
</dbReference>
<dbReference type="PANTHER" id="PTHR39069:SF8">
    <property type="entry name" value="FI17111P1"/>
    <property type="match status" value="1"/>
</dbReference>